<evidence type="ECO:0000256" key="1">
    <source>
        <dbReference type="SAM" id="MobiDB-lite"/>
    </source>
</evidence>
<feature type="compositionally biased region" description="Basic residues" evidence="1">
    <location>
        <begin position="1"/>
        <end position="10"/>
    </location>
</feature>
<evidence type="ECO:0000313" key="3">
    <source>
        <dbReference type="Proteomes" id="UP001519288"/>
    </source>
</evidence>
<sequence length="43" mass="4803">MPEHKPKKISNQKNDASILEEPLISKPKKQAELPPSLNGIPKQ</sequence>
<protein>
    <submittedName>
        <fullName evidence="2">Uncharacterized protein</fullName>
    </submittedName>
</protein>
<dbReference type="RefSeq" id="WP_281069391.1">
    <property type="nucleotide sequence ID" value="NZ_JAGGLD010000002.1"/>
</dbReference>
<accession>A0ABS4JGR4</accession>
<proteinExistence type="predicted"/>
<organism evidence="2 3">
    <name type="scientific">Paenibacillus shirakamiensis</name>
    <dbReference type="NCBI Taxonomy" id="1265935"/>
    <lineage>
        <taxon>Bacteria</taxon>
        <taxon>Bacillati</taxon>
        <taxon>Bacillota</taxon>
        <taxon>Bacilli</taxon>
        <taxon>Bacillales</taxon>
        <taxon>Paenibacillaceae</taxon>
        <taxon>Paenibacillus</taxon>
    </lineage>
</organism>
<dbReference type="EMBL" id="JAGGLD010000002">
    <property type="protein sequence ID" value="MBP2000893.1"/>
    <property type="molecule type" value="Genomic_DNA"/>
</dbReference>
<dbReference type="Proteomes" id="UP001519288">
    <property type="component" value="Unassembled WGS sequence"/>
</dbReference>
<reference evidence="2 3" key="1">
    <citation type="submission" date="2021-03" db="EMBL/GenBank/DDBJ databases">
        <title>Genomic Encyclopedia of Type Strains, Phase IV (KMG-IV): sequencing the most valuable type-strain genomes for metagenomic binning, comparative biology and taxonomic classification.</title>
        <authorList>
            <person name="Goeker M."/>
        </authorList>
    </citation>
    <scope>NUCLEOTIDE SEQUENCE [LARGE SCALE GENOMIC DNA]</scope>
    <source>
        <strain evidence="2 3">DSM 26806</strain>
    </source>
</reference>
<feature type="region of interest" description="Disordered" evidence="1">
    <location>
        <begin position="1"/>
        <end position="43"/>
    </location>
</feature>
<keyword evidence="3" id="KW-1185">Reference proteome</keyword>
<gene>
    <name evidence="2" type="ORF">J2Z69_001924</name>
</gene>
<comment type="caution">
    <text evidence="2">The sequence shown here is derived from an EMBL/GenBank/DDBJ whole genome shotgun (WGS) entry which is preliminary data.</text>
</comment>
<name>A0ABS4JGR4_9BACL</name>
<evidence type="ECO:0000313" key="2">
    <source>
        <dbReference type="EMBL" id="MBP2000893.1"/>
    </source>
</evidence>